<evidence type="ECO:0000313" key="2">
    <source>
        <dbReference type="EMBL" id="RAV21611.1"/>
    </source>
</evidence>
<name>A0A329MNT6_9BACL</name>
<evidence type="ECO:0000313" key="3">
    <source>
        <dbReference type="Proteomes" id="UP000250369"/>
    </source>
</evidence>
<comment type="caution">
    <text evidence="2">The sequence shown here is derived from an EMBL/GenBank/DDBJ whole genome shotgun (WGS) entry which is preliminary data.</text>
</comment>
<dbReference type="PIRSF" id="PIRSF021328">
    <property type="entry name" value="UCP021328"/>
    <property type="match status" value="1"/>
</dbReference>
<organism evidence="2 3">
    <name type="scientific">Paenibacillus contaminans</name>
    <dbReference type="NCBI Taxonomy" id="450362"/>
    <lineage>
        <taxon>Bacteria</taxon>
        <taxon>Bacillati</taxon>
        <taxon>Bacillota</taxon>
        <taxon>Bacilli</taxon>
        <taxon>Bacillales</taxon>
        <taxon>Paenibacillaceae</taxon>
        <taxon>Paenibacillus</taxon>
    </lineage>
</organism>
<feature type="region of interest" description="Disordered" evidence="1">
    <location>
        <begin position="102"/>
        <end position="136"/>
    </location>
</feature>
<evidence type="ECO:0000256" key="1">
    <source>
        <dbReference type="SAM" id="MobiDB-lite"/>
    </source>
</evidence>
<dbReference type="RefSeq" id="WP_113030702.1">
    <property type="nucleotide sequence ID" value="NZ_QMFB01000004.1"/>
</dbReference>
<sequence>MKLTIYFAGEYWVGVVEDQADGKLRACRHIFGAEPHDAEVLDFVRHAMLPCLDATSQSVAQADSFTRKVSPKRLARQAAAETARNGVSTYAQEALKNELAHRKRVRQVESREERELQRERKREIARRKAKEKHRGR</sequence>
<dbReference type="EMBL" id="QMFB01000004">
    <property type="protein sequence ID" value="RAV21611.1"/>
    <property type="molecule type" value="Genomic_DNA"/>
</dbReference>
<feature type="compositionally biased region" description="Basic residues" evidence="1">
    <location>
        <begin position="123"/>
        <end position="136"/>
    </location>
</feature>
<proteinExistence type="predicted"/>
<keyword evidence="3" id="KW-1185">Reference proteome</keyword>
<reference evidence="2 3" key="1">
    <citation type="journal article" date="2009" name="Int. J. Syst. Evol. Microbiol.">
        <title>Paenibacillus contaminans sp. nov., isolated from a contaminated laboratory plate.</title>
        <authorList>
            <person name="Chou J.H."/>
            <person name="Lee J.H."/>
            <person name="Lin M.C."/>
            <person name="Chang P.S."/>
            <person name="Arun A.B."/>
            <person name="Young C.C."/>
            <person name="Chen W.M."/>
        </authorList>
    </citation>
    <scope>NUCLEOTIDE SEQUENCE [LARGE SCALE GENOMIC DNA]</scope>
    <source>
        <strain evidence="2 3">CKOBP-6</strain>
    </source>
</reference>
<dbReference type="Pfam" id="PF11208">
    <property type="entry name" value="DUF2992"/>
    <property type="match status" value="1"/>
</dbReference>
<protein>
    <submittedName>
        <fullName evidence="2">DUF2992 domain-containing protein</fullName>
    </submittedName>
</protein>
<feature type="compositionally biased region" description="Basic and acidic residues" evidence="1">
    <location>
        <begin position="102"/>
        <end position="122"/>
    </location>
</feature>
<dbReference type="AlphaFoldDB" id="A0A329MNT6"/>
<accession>A0A329MNT6</accession>
<dbReference type="OrthoDB" id="4570726at2"/>
<dbReference type="Proteomes" id="UP000250369">
    <property type="component" value="Unassembled WGS sequence"/>
</dbReference>
<gene>
    <name evidence="2" type="ORF">DQG23_10150</name>
</gene>
<dbReference type="InterPro" id="IPR016787">
    <property type="entry name" value="UCP021328"/>
</dbReference>